<gene>
    <name evidence="3" type="ORF">DXN05_20660</name>
</gene>
<keyword evidence="3" id="KW-0031">Aminopeptidase</keyword>
<keyword evidence="4" id="KW-1185">Reference proteome</keyword>
<dbReference type="InterPro" id="IPR045175">
    <property type="entry name" value="M28_fam"/>
</dbReference>
<feature type="signal peptide" evidence="1">
    <location>
        <begin position="1"/>
        <end position="21"/>
    </location>
</feature>
<keyword evidence="3" id="KW-0378">Hydrolase</keyword>
<feature type="chain" id="PRO_5017675207" evidence="1">
    <location>
        <begin position="22"/>
        <end position="385"/>
    </location>
</feature>
<dbReference type="PANTHER" id="PTHR12147:SF26">
    <property type="entry name" value="PEPTIDASE M28 DOMAIN-CONTAINING PROTEIN"/>
    <property type="match status" value="1"/>
</dbReference>
<name>A0A3E1NEB8_9BACT</name>
<sequence length="385" mass="42298">MFRKFLLLLLPAACCCKPVLSQTDSAFARSVVDTLTGTYFWGRGYTNNGMQKAAAYLEQQFRNMQLQPLNGKAFTQPFSYPVNTFPGAMEVSINGKKLQPGVDYIVAPQSRGVKGNGSLVPADTNQFVNPAHRIMVMKEDKLTWSAEQEQADFTLIQLDKKRFPETPQTITADIDNKMVHSFATANIAGVVKGTLYPDSVIFITAHYDHLGGMGKDTYFPGANDNASGISLLLTLARYYAQHPQHCSIGFICFAGEEAGLVGSKYFSEHPLVPLKQIRFLLNLDLEGTGTEGITVVNATEYPAAFAQLQAINNKAGYLPGIKARGKAANSDHYWFSEQGVPAFFLYTMGGIKAYHDVFDRGATLPLDHINGLSGLLKEFVKRLAQ</sequence>
<organism evidence="3 4">
    <name type="scientific">Deminuibacter soli</name>
    <dbReference type="NCBI Taxonomy" id="2291815"/>
    <lineage>
        <taxon>Bacteria</taxon>
        <taxon>Pseudomonadati</taxon>
        <taxon>Bacteroidota</taxon>
        <taxon>Chitinophagia</taxon>
        <taxon>Chitinophagales</taxon>
        <taxon>Chitinophagaceae</taxon>
        <taxon>Deminuibacter</taxon>
    </lineage>
</organism>
<dbReference type="PANTHER" id="PTHR12147">
    <property type="entry name" value="METALLOPEPTIDASE M28 FAMILY MEMBER"/>
    <property type="match status" value="1"/>
</dbReference>
<keyword evidence="3" id="KW-0645">Protease</keyword>
<keyword evidence="1" id="KW-0732">Signal</keyword>
<evidence type="ECO:0000313" key="3">
    <source>
        <dbReference type="EMBL" id="RFM26323.1"/>
    </source>
</evidence>
<evidence type="ECO:0000256" key="1">
    <source>
        <dbReference type="SAM" id="SignalP"/>
    </source>
</evidence>
<dbReference type="RefSeq" id="WP_116849195.1">
    <property type="nucleotide sequence ID" value="NZ_QTJU01000010.1"/>
</dbReference>
<evidence type="ECO:0000313" key="4">
    <source>
        <dbReference type="Proteomes" id="UP000261284"/>
    </source>
</evidence>
<reference evidence="3 4" key="1">
    <citation type="submission" date="2018-08" db="EMBL/GenBank/DDBJ databases">
        <title>Chitinophagaceae sp. K23C18032701, a novel bacterium isolated from forest soil.</title>
        <authorList>
            <person name="Wang C."/>
        </authorList>
    </citation>
    <scope>NUCLEOTIDE SEQUENCE [LARGE SCALE GENOMIC DNA]</scope>
    <source>
        <strain evidence="3 4">K23C18032701</strain>
    </source>
</reference>
<dbReference type="Proteomes" id="UP000261284">
    <property type="component" value="Unassembled WGS sequence"/>
</dbReference>
<dbReference type="AlphaFoldDB" id="A0A3E1NEB8"/>
<proteinExistence type="predicted"/>
<protein>
    <submittedName>
        <fullName evidence="3">Aminopeptidase</fullName>
    </submittedName>
</protein>
<dbReference type="InterPro" id="IPR007484">
    <property type="entry name" value="Peptidase_M28"/>
</dbReference>
<dbReference type="GO" id="GO:0006508">
    <property type="term" value="P:proteolysis"/>
    <property type="evidence" value="ECO:0007669"/>
    <property type="project" value="InterPro"/>
</dbReference>
<dbReference type="EMBL" id="QTJU01000010">
    <property type="protein sequence ID" value="RFM26323.1"/>
    <property type="molecule type" value="Genomic_DNA"/>
</dbReference>
<dbReference type="Pfam" id="PF04389">
    <property type="entry name" value="Peptidase_M28"/>
    <property type="match status" value="1"/>
</dbReference>
<evidence type="ECO:0000259" key="2">
    <source>
        <dbReference type="Pfam" id="PF04389"/>
    </source>
</evidence>
<dbReference type="GO" id="GO:0004177">
    <property type="term" value="F:aminopeptidase activity"/>
    <property type="evidence" value="ECO:0007669"/>
    <property type="project" value="UniProtKB-KW"/>
</dbReference>
<dbReference type="OrthoDB" id="9764939at2"/>
<dbReference type="Gene3D" id="3.40.630.10">
    <property type="entry name" value="Zn peptidases"/>
    <property type="match status" value="1"/>
</dbReference>
<dbReference type="GO" id="GO:0008235">
    <property type="term" value="F:metalloexopeptidase activity"/>
    <property type="evidence" value="ECO:0007669"/>
    <property type="project" value="InterPro"/>
</dbReference>
<feature type="domain" description="Peptidase M28" evidence="2">
    <location>
        <begin position="186"/>
        <end position="368"/>
    </location>
</feature>
<accession>A0A3E1NEB8</accession>
<comment type="caution">
    <text evidence="3">The sequence shown here is derived from an EMBL/GenBank/DDBJ whole genome shotgun (WGS) entry which is preliminary data.</text>
</comment>
<dbReference type="SUPFAM" id="SSF53187">
    <property type="entry name" value="Zn-dependent exopeptidases"/>
    <property type="match status" value="1"/>
</dbReference>